<dbReference type="EMBL" id="CP072643">
    <property type="protein sequence ID" value="QUV95317.1"/>
    <property type="molecule type" value="Genomic_DNA"/>
</dbReference>
<protein>
    <recommendedName>
        <fullName evidence="3">Selenoprotein B glycine/betaine/sarcosine/D-proline reductase</fullName>
    </recommendedName>
</protein>
<sequence>MAELSDASLLVRSFMRAYRYTVSVWQPARLTKPLSACKVGLVTTAAFHLPTQPAFDLKLAGDPSFRVIPTDCDLTTLKVGHVSPSFDHTGIERDPNLALPITRFQELVAEGVVGALNARAWSFCGSIAKPGELIARTAPEAAAQSRADGVEVALLTPV</sequence>
<reference evidence="1 2" key="1">
    <citation type="submission" date="2021-03" db="EMBL/GenBank/DDBJ databases">
        <title>Genomic and phenotypic characterization of Chloracidobacterium isolates provides evidence for multiple species.</title>
        <authorList>
            <person name="Saini M.K."/>
            <person name="Costas A.M.G."/>
            <person name="Tank M."/>
            <person name="Bryant D.A."/>
        </authorList>
    </citation>
    <scope>NUCLEOTIDE SEQUENCE [LARGE SCALE GENOMIC DNA]</scope>
    <source>
        <strain evidence="1 2">N</strain>
    </source>
</reference>
<accession>A0ABX8B5F1</accession>
<organism evidence="1 2">
    <name type="scientific">Chloracidobacterium sp. N</name>
    <dbReference type="NCBI Taxonomy" id="2821540"/>
    <lineage>
        <taxon>Bacteria</taxon>
        <taxon>Pseudomonadati</taxon>
        <taxon>Acidobacteriota</taxon>
        <taxon>Terriglobia</taxon>
        <taxon>Terriglobales</taxon>
        <taxon>Acidobacteriaceae</taxon>
        <taxon>Chloracidobacterium</taxon>
        <taxon>Chloracidobacterium aggregatum</taxon>
    </lineage>
</organism>
<dbReference type="Proteomes" id="UP000677668">
    <property type="component" value="Chromosome 2"/>
</dbReference>
<gene>
    <name evidence="1" type="ORF">J8C05_15000</name>
</gene>
<keyword evidence="2" id="KW-1185">Reference proteome</keyword>
<evidence type="ECO:0000313" key="1">
    <source>
        <dbReference type="EMBL" id="QUV95317.1"/>
    </source>
</evidence>
<evidence type="ECO:0008006" key="3">
    <source>
        <dbReference type="Google" id="ProtNLM"/>
    </source>
</evidence>
<name>A0ABX8B5F1_9BACT</name>
<evidence type="ECO:0000313" key="2">
    <source>
        <dbReference type="Proteomes" id="UP000677668"/>
    </source>
</evidence>
<proteinExistence type="predicted"/>
<dbReference type="RefSeq" id="WP_211423550.1">
    <property type="nucleotide sequence ID" value="NZ_CP072643.1"/>
</dbReference>